<dbReference type="AlphaFoldDB" id="A0A2P2P6R4"/>
<name>A0A2P2P6R4_RHIMU</name>
<evidence type="ECO:0000313" key="1">
    <source>
        <dbReference type="EMBL" id="MBX50379.1"/>
    </source>
</evidence>
<sequence>MQINSYSYIYVCMHCCRSSKPGSSNESNRHPFTRLKAKEMIFLCKIASFHNYCTKNMI</sequence>
<protein>
    <submittedName>
        <fullName evidence="1">Uncharacterized protein</fullName>
    </submittedName>
</protein>
<proteinExistence type="predicted"/>
<reference evidence="1" key="1">
    <citation type="submission" date="2018-02" db="EMBL/GenBank/DDBJ databases">
        <title>Rhizophora mucronata_Transcriptome.</title>
        <authorList>
            <person name="Meera S.P."/>
            <person name="Sreeshan A."/>
            <person name="Augustine A."/>
        </authorList>
    </citation>
    <scope>NUCLEOTIDE SEQUENCE</scope>
    <source>
        <tissue evidence="1">Leaf</tissue>
    </source>
</reference>
<accession>A0A2P2P6R4</accession>
<dbReference type="EMBL" id="GGEC01069895">
    <property type="protein sequence ID" value="MBX50379.1"/>
    <property type="molecule type" value="Transcribed_RNA"/>
</dbReference>
<organism evidence="1">
    <name type="scientific">Rhizophora mucronata</name>
    <name type="common">Asiatic mangrove</name>
    <dbReference type="NCBI Taxonomy" id="61149"/>
    <lineage>
        <taxon>Eukaryota</taxon>
        <taxon>Viridiplantae</taxon>
        <taxon>Streptophyta</taxon>
        <taxon>Embryophyta</taxon>
        <taxon>Tracheophyta</taxon>
        <taxon>Spermatophyta</taxon>
        <taxon>Magnoliopsida</taxon>
        <taxon>eudicotyledons</taxon>
        <taxon>Gunneridae</taxon>
        <taxon>Pentapetalae</taxon>
        <taxon>rosids</taxon>
        <taxon>fabids</taxon>
        <taxon>Malpighiales</taxon>
        <taxon>Rhizophoraceae</taxon>
        <taxon>Rhizophora</taxon>
    </lineage>
</organism>